<dbReference type="Proteomes" id="UP000294614">
    <property type="component" value="Unassembled WGS sequence"/>
</dbReference>
<organism evidence="1 2">
    <name type="scientific">Seleniivibrio woodruffii</name>
    <dbReference type="NCBI Taxonomy" id="1078050"/>
    <lineage>
        <taxon>Bacteria</taxon>
        <taxon>Pseudomonadati</taxon>
        <taxon>Deferribacterota</taxon>
        <taxon>Deferribacteres</taxon>
        <taxon>Deferribacterales</taxon>
        <taxon>Geovibrionaceae</taxon>
        <taxon>Seleniivibrio</taxon>
    </lineage>
</organism>
<keyword evidence="2" id="KW-1185">Reference proteome</keyword>
<accession>A0A4R1K8X7</accession>
<evidence type="ECO:0000313" key="1">
    <source>
        <dbReference type="EMBL" id="TCK60457.1"/>
    </source>
</evidence>
<comment type="caution">
    <text evidence="1">The sequence shown here is derived from an EMBL/GenBank/DDBJ whole genome shotgun (WGS) entry which is preliminary data.</text>
</comment>
<protein>
    <submittedName>
        <fullName evidence="1">Uncharacterized protein</fullName>
    </submittedName>
</protein>
<dbReference type="RefSeq" id="WP_132873167.1">
    <property type="nucleotide sequence ID" value="NZ_SMGG01000004.1"/>
</dbReference>
<proteinExistence type="predicted"/>
<evidence type="ECO:0000313" key="2">
    <source>
        <dbReference type="Proteomes" id="UP000294614"/>
    </source>
</evidence>
<dbReference type="EMBL" id="SMGG01000004">
    <property type="protein sequence ID" value="TCK60457.1"/>
    <property type="molecule type" value="Genomic_DNA"/>
</dbReference>
<sequence length="143" mass="15490">MIISGKYYPTQDLTNTNTKTSSTSNVDSLSALKTFFGESEDSKPTGFADTVDLSAKALAVLEDYVKSSGTTESDSLLSYIKGTAREKYLGTYDKTPMEDLSGALQSFSNSELKEVYEKVKEANQQMSGGFIATASRYGVQSLL</sequence>
<gene>
    <name evidence="1" type="ORF">C8D98_1331</name>
</gene>
<reference evidence="1 2" key="1">
    <citation type="submission" date="2019-03" db="EMBL/GenBank/DDBJ databases">
        <title>Genomic Encyclopedia of Type Strains, Phase IV (KMG-IV): sequencing the most valuable type-strain genomes for metagenomic binning, comparative biology and taxonomic classification.</title>
        <authorList>
            <person name="Goeker M."/>
        </authorList>
    </citation>
    <scope>NUCLEOTIDE SEQUENCE [LARGE SCALE GENOMIC DNA]</scope>
    <source>
        <strain evidence="1 2">DSM 24984</strain>
    </source>
</reference>
<dbReference type="AlphaFoldDB" id="A0A4R1K8X7"/>
<name>A0A4R1K8X7_9BACT</name>